<dbReference type="EMBL" id="BGZK01001781">
    <property type="protein sequence ID" value="GBP86228.1"/>
    <property type="molecule type" value="Genomic_DNA"/>
</dbReference>
<keyword evidence="3" id="KW-1185">Reference proteome</keyword>
<dbReference type="Proteomes" id="UP000299102">
    <property type="component" value="Unassembled WGS sequence"/>
</dbReference>
<keyword evidence="1" id="KW-1133">Transmembrane helix</keyword>
<comment type="caution">
    <text evidence="2">The sequence shown here is derived from an EMBL/GenBank/DDBJ whole genome shotgun (WGS) entry which is preliminary data.</text>
</comment>
<evidence type="ECO:0000313" key="3">
    <source>
        <dbReference type="Proteomes" id="UP000299102"/>
    </source>
</evidence>
<organism evidence="2 3">
    <name type="scientific">Eumeta variegata</name>
    <name type="common">Bagworm moth</name>
    <name type="synonym">Eumeta japonica</name>
    <dbReference type="NCBI Taxonomy" id="151549"/>
    <lineage>
        <taxon>Eukaryota</taxon>
        <taxon>Metazoa</taxon>
        <taxon>Ecdysozoa</taxon>
        <taxon>Arthropoda</taxon>
        <taxon>Hexapoda</taxon>
        <taxon>Insecta</taxon>
        <taxon>Pterygota</taxon>
        <taxon>Neoptera</taxon>
        <taxon>Endopterygota</taxon>
        <taxon>Lepidoptera</taxon>
        <taxon>Glossata</taxon>
        <taxon>Ditrysia</taxon>
        <taxon>Tineoidea</taxon>
        <taxon>Psychidae</taxon>
        <taxon>Oiketicinae</taxon>
        <taxon>Eumeta</taxon>
    </lineage>
</organism>
<keyword evidence="1" id="KW-0812">Transmembrane</keyword>
<accession>A0A4C1ZEL5</accession>
<protein>
    <submittedName>
        <fullName evidence="2">Uncharacterized protein</fullName>
    </submittedName>
</protein>
<proteinExistence type="predicted"/>
<evidence type="ECO:0000256" key="1">
    <source>
        <dbReference type="SAM" id="Phobius"/>
    </source>
</evidence>
<keyword evidence="1" id="KW-0472">Membrane</keyword>
<evidence type="ECO:0000313" key="2">
    <source>
        <dbReference type="EMBL" id="GBP86228.1"/>
    </source>
</evidence>
<feature type="transmembrane region" description="Helical" evidence="1">
    <location>
        <begin position="99"/>
        <end position="122"/>
    </location>
</feature>
<gene>
    <name evidence="2" type="ORF">EVAR_54844_1</name>
</gene>
<reference evidence="2 3" key="1">
    <citation type="journal article" date="2019" name="Commun. Biol.">
        <title>The bagworm genome reveals a unique fibroin gene that provides high tensile strength.</title>
        <authorList>
            <person name="Kono N."/>
            <person name="Nakamura H."/>
            <person name="Ohtoshi R."/>
            <person name="Tomita M."/>
            <person name="Numata K."/>
            <person name="Arakawa K."/>
        </authorList>
    </citation>
    <scope>NUCLEOTIDE SEQUENCE [LARGE SCALE GENOMIC DNA]</scope>
</reference>
<dbReference type="AlphaFoldDB" id="A0A4C1ZEL5"/>
<sequence length="127" mass="14122">MYGGARAIQIVARRCGGAFESKRVVARPHSHAKPPPTNPFVRPRIGMEVSKTLIRSNVSCWLGPHDHRASFLSNSIMGFAIAAYPSIKLVNQFDVYRKYFTCFIVWSGDMAVIVDIFVGSILNPPEN</sequence>
<name>A0A4C1ZEL5_EUMVA</name>